<dbReference type="STRING" id="1121307.CLCY_2c01800"/>
<evidence type="ECO:0000256" key="12">
    <source>
        <dbReference type="PIRNR" id="PIRNR000368"/>
    </source>
</evidence>
<dbReference type="GO" id="GO:0004748">
    <property type="term" value="F:ribonucleoside-diphosphate reductase activity, thioredoxin disulfide as acceptor"/>
    <property type="evidence" value="ECO:0007669"/>
    <property type="project" value="TreeGrafter"/>
</dbReference>
<comment type="function">
    <text evidence="2 12">Activation of anaerobic ribonucleoside-triphosphate reductase under anaerobic conditions by generation of an organic free radical, using S-adenosylmethionine and reduced flavodoxin as cosubstrates to produce 5'-deoxy-adenosine.</text>
</comment>
<keyword evidence="9" id="KW-0408">Iron</keyword>
<evidence type="ECO:0000256" key="8">
    <source>
        <dbReference type="ARBA" id="ARBA00023002"/>
    </source>
</evidence>
<dbReference type="SFLD" id="SFLDG01063">
    <property type="entry name" value="activating_enzymes__group_1"/>
    <property type="match status" value="1"/>
</dbReference>
<dbReference type="SUPFAM" id="SSF102114">
    <property type="entry name" value="Radical SAM enzymes"/>
    <property type="match status" value="1"/>
</dbReference>
<evidence type="ECO:0000256" key="4">
    <source>
        <dbReference type="ARBA" id="ARBA00014281"/>
    </source>
</evidence>
<keyword evidence="6" id="KW-0949">S-adenosyl-L-methionine</keyword>
<keyword evidence="5" id="KW-0004">4Fe-4S</keyword>
<evidence type="ECO:0000256" key="3">
    <source>
        <dbReference type="ARBA" id="ARBA00009777"/>
    </source>
</evidence>
<comment type="cofactor">
    <cofactor evidence="1">
        <name>[4Fe-4S] cluster</name>
        <dbReference type="ChEBI" id="CHEBI:49883"/>
    </cofactor>
</comment>
<comment type="catalytic activity">
    <reaction evidence="11">
        <text>glycyl-[protein] + reduced [flavodoxin] + S-adenosyl-L-methionine = glycin-2-yl radical-[protein] + semiquinone [flavodoxin] + 5'-deoxyadenosine + L-methionine + H(+)</text>
        <dbReference type="Rhea" id="RHEA:61976"/>
        <dbReference type="Rhea" id="RHEA-COMP:10622"/>
        <dbReference type="Rhea" id="RHEA-COMP:14480"/>
        <dbReference type="Rhea" id="RHEA-COMP:15993"/>
        <dbReference type="Rhea" id="RHEA-COMP:15994"/>
        <dbReference type="ChEBI" id="CHEBI:15378"/>
        <dbReference type="ChEBI" id="CHEBI:17319"/>
        <dbReference type="ChEBI" id="CHEBI:29947"/>
        <dbReference type="ChEBI" id="CHEBI:32722"/>
        <dbReference type="ChEBI" id="CHEBI:57618"/>
        <dbReference type="ChEBI" id="CHEBI:57844"/>
        <dbReference type="ChEBI" id="CHEBI:59789"/>
        <dbReference type="ChEBI" id="CHEBI:140311"/>
    </reaction>
</comment>
<keyword evidence="10" id="KW-0411">Iron-sulfur</keyword>
<keyword evidence="8 12" id="KW-0560">Oxidoreductase</keyword>
<accession>A0A0J8D5K8</accession>
<dbReference type="PATRIC" id="fig|1121307.3.peg.1037"/>
<dbReference type="InterPro" id="IPR007197">
    <property type="entry name" value="rSAM"/>
</dbReference>
<keyword evidence="15" id="KW-1185">Reference proteome</keyword>
<gene>
    <name evidence="14" type="ORF">CLCY_2c01800</name>
</gene>
<dbReference type="InterPro" id="IPR058240">
    <property type="entry name" value="rSAM_sf"/>
</dbReference>
<evidence type="ECO:0000256" key="10">
    <source>
        <dbReference type="ARBA" id="ARBA00023014"/>
    </source>
</evidence>
<dbReference type="SFLD" id="SFLDS00029">
    <property type="entry name" value="Radical_SAM"/>
    <property type="match status" value="1"/>
</dbReference>
<dbReference type="RefSeq" id="WP_048570859.1">
    <property type="nucleotide sequence ID" value="NZ_LFVU01000027.1"/>
</dbReference>
<dbReference type="EMBL" id="LFVU01000027">
    <property type="protein sequence ID" value="KMT21420.1"/>
    <property type="molecule type" value="Genomic_DNA"/>
</dbReference>
<evidence type="ECO:0000256" key="11">
    <source>
        <dbReference type="ARBA" id="ARBA00047365"/>
    </source>
</evidence>
<evidence type="ECO:0000313" key="15">
    <source>
        <dbReference type="Proteomes" id="UP000036756"/>
    </source>
</evidence>
<dbReference type="SFLD" id="SFLDG01066">
    <property type="entry name" value="organic_radical-activating_enz"/>
    <property type="match status" value="1"/>
</dbReference>
<dbReference type="OrthoDB" id="9782387at2"/>
<dbReference type="CDD" id="cd01335">
    <property type="entry name" value="Radical_SAM"/>
    <property type="match status" value="1"/>
</dbReference>
<dbReference type="InterPro" id="IPR012837">
    <property type="entry name" value="NrdG"/>
</dbReference>
<sequence length="163" mass="18691">MKVKLAGITKESLVDGPGIRYVIFSQGCNHNCKGCHNPSTHSFDKGKEFDVEEILQDILNRKHIDGVTFSGGDPFYQPEEFGYIAKRLREENIHIISYTGFKYENILDNYKMKELLENVDILIDGPFIENKKTFKMAFRGSENQRAIDVKKSLLDDKVITLDL</sequence>
<dbReference type="Pfam" id="PF13353">
    <property type="entry name" value="Fer4_12"/>
    <property type="match status" value="1"/>
</dbReference>
<protein>
    <recommendedName>
        <fullName evidence="4 12">Anaerobic ribonucleoside-triphosphate reductase-activating protein</fullName>
        <ecNumber evidence="12">1.97.1.-</ecNumber>
    </recommendedName>
</protein>
<dbReference type="PANTHER" id="PTHR30352:SF2">
    <property type="entry name" value="ANAEROBIC RIBONUCLEOSIDE-TRIPHOSPHATE REDUCTASE-ACTIVATING PROTEIN"/>
    <property type="match status" value="1"/>
</dbReference>
<comment type="caution">
    <text evidence="14">The sequence shown here is derived from an EMBL/GenBank/DDBJ whole genome shotgun (WGS) entry which is preliminary data.</text>
</comment>
<evidence type="ECO:0000256" key="6">
    <source>
        <dbReference type="ARBA" id="ARBA00022691"/>
    </source>
</evidence>
<dbReference type="Proteomes" id="UP000036756">
    <property type="component" value="Unassembled WGS sequence"/>
</dbReference>
<dbReference type="GO" id="GO:0043365">
    <property type="term" value="F:[formate-C-acetyltransferase]-activating enzyme activity"/>
    <property type="evidence" value="ECO:0007669"/>
    <property type="project" value="InterPro"/>
</dbReference>
<evidence type="ECO:0000256" key="7">
    <source>
        <dbReference type="ARBA" id="ARBA00022723"/>
    </source>
</evidence>
<dbReference type="NCBIfam" id="TIGR02491">
    <property type="entry name" value="NrdG"/>
    <property type="match status" value="1"/>
</dbReference>
<dbReference type="GO" id="GO:0051539">
    <property type="term" value="F:4 iron, 4 sulfur cluster binding"/>
    <property type="evidence" value="ECO:0007669"/>
    <property type="project" value="UniProtKB-KW"/>
</dbReference>
<dbReference type="Gene3D" id="3.20.20.70">
    <property type="entry name" value="Aldolase class I"/>
    <property type="match status" value="1"/>
</dbReference>
<organism evidence="14 15">
    <name type="scientific">Clostridium cylindrosporum DSM 605</name>
    <dbReference type="NCBI Taxonomy" id="1121307"/>
    <lineage>
        <taxon>Bacteria</taxon>
        <taxon>Bacillati</taxon>
        <taxon>Bacillota</taxon>
        <taxon>Clostridia</taxon>
        <taxon>Eubacteriales</taxon>
        <taxon>Clostridiaceae</taxon>
        <taxon>Clostridium</taxon>
    </lineage>
</organism>
<dbReference type="PROSITE" id="PS51918">
    <property type="entry name" value="RADICAL_SAM"/>
    <property type="match status" value="1"/>
</dbReference>
<evidence type="ECO:0000256" key="5">
    <source>
        <dbReference type="ARBA" id="ARBA00022485"/>
    </source>
</evidence>
<dbReference type="EC" id="1.97.1.-" evidence="12"/>
<dbReference type="PIRSF" id="PIRSF000368">
    <property type="entry name" value="NrdG"/>
    <property type="match status" value="1"/>
</dbReference>
<dbReference type="InterPro" id="IPR001989">
    <property type="entry name" value="Radical_activat_CS"/>
</dbReference>
<evidence type="ECO:0000313" key="14">
    <source>
        <dbReference type="EMBL" id="KMT21420.1"/>
    </source>
</evidence>
<dbReference type="InterPro" id="IPR013785">
    <property type="entry name" value="Aldolase_TIM"/>
</dbReference>
<dbReference type="InterPro" id="IPR034457">
    <property type="entry name" value="Organic_radical-activating"/>
</dbReference>
<comment type="similarity">
    <text evidence="3 12">Belongs to the organic radical-activating enzymes family.</text>
</comment>
<evidence type="ECO:0000259" key="13">
    <source>
        <dbReference type="PROSITE" id="PS51918"/>
    </source>
</evidence>
<dbReference type="SFLD" id="SFLDF00299">
    <property type="entry name" value="anaerobic_ribonucleoside-triph"/>
    <property type="match status" value="1"/>
</dbReference>
<reference evidence="14 15" key="1">
    <citation type="submission" date="2015-06" db="EMBL/GenBank/DDBJ databases">
        <title>Draft genome sequence of the purine-degrading Clostridium cylindrosporum HC-1 (DSM 605).</title>
        <authorList>
            <person name="Poehlein A."/>
            <person name="Schiel-Bengelsdorf B."/>
            <person name="Bengelsdorf F."/>
            <person name="Daniel R."/>
            <person name="Duerre P."/>
        </authorList>
    </citation>
    <scope>NUCLEOTIDE SEQUENCE [LARGE SCALE GENOMIC DNA]</scope>
    <source>
        <strain evidence="14 15">DSM 605</strain>
    </source>
</reference>
<feature type="domain" description="Radical SAM core" evidence="13">
    <location>
        <begin position="14"/>
        <end position="163"/>
    </location>
</feature>
<evidence type="ECO:0000256" key="1">
    <source>
        <dbReference type="ARBA" id="ARBA00001966"/>
    </source>
</evidence>
<dbReference type="GO" id="GO:0046872">
    <property type="term" value="F:metal ion binding"/>
    <property type="evidence" value="ECO:0007669"/>
    <property type="project" value="UniProtKB-KW"/>
</dbReference>
<dbReference type="PROSITE" id="PS01087">
    <property type="entry name" value="RADICAL_ACTIVATING"/>
    <property type="match status" value="1"/>
</dbReference>
<name>A0A0J8D5K8_CLOCY</name>
<evidence type="ECO:0000256" key="2">
    <source>
        <dbReference type="ARBA" id="ARBA00003852"/>
    </source>
</evidence>
<dbReference type="AlphaFoldDB" id="A0A0J8D5K8"/>
<proteinExistence type="inferred from homology"/>
<dbReference type="PANTHER" id="PTHR30352">
    <property type="entry name" value="PYRUVATE FORMATE-LYASE-ACTIVATING ENZYME"/>
    <property type="match status" value="1"/>
</dbReference>
<evidence type="ECO:0000256" key="9">
    <source>
        <dbReference type="ARBA" id="ARBA00023004"/>
    </source>
</evidence>
<keyword evidence="7" id="KW-0479">Metal-binding</keyword>